<dbReference type="AlphaFoldDB" id="A0A8S9UST5"/>
<accession>A0A8S9UST5</accession>
<dbReference type="Proteomes" id="UP000704712">
    <property type="component" value="Unassembled WGS sequence"/>
</dbReference>
<sequence length="84" mass="9251">MCLWKTEHVRDRIDTSPDTHKSSLASPLPAPLDTAPLDTLPPPLDTDTAPPVERLLTPPDKDTRPAAEDALQQRHLNTASSYEN</sequence>
<name>A0A8S9UST5_PHYIN</name>
<proteinExistence type="predicted"/>
<evidence type="ECO:0000313" key="2">
    <source>
        <dbReference type="EMBL" id="KAF4143780.1"/>
    </source>
</evidence>
<feature type="region of interest" description="Disordered" evidence="1">
    <location>
        <begin position="1"/>
        <end position="84"/>
    </location>
</feature>
<evidence type="ECO:0000256" key="1">
    <source>
        <dbReference type="SAM" id="MobiDB-lite"/>
    </source>
</evidence>
<organism evidence="2 3">
    <name type="scientific">Phytophthora infestans</name>
    <name type="common">Potato late blight agent</name>
    <name type="synonym">Botrytis infestans</name>
    <dbReference type="NCBI Taxonomy" id="4787"/>
    <lineage>
        <taxon>Eukaryota</taxon>
        <taxon>Sar</taxon>
        <taxon>Stramenopiles</taxon>
        <taxon>Oomycota</taxon>
        <taxon>Peronosporomycetes</taxon>
        <taxon>Peronosporales</taxon>
        <taxon>Peronosporaceae</taxon>
        <taxon>Phytophthora</taxon>
    </lineage>
</organism>
<dbReference type="EMBL" id="JAACNO010000953">
    <property type="protein sequence ID" value="KAF4143780.1"/>
    <property type="molecule type" value="Genomic_DNA"/>
</dbReference>
<protein>
    <submittedName>
        <fullName evidence="2">Uncharacterized protein</fullName>
    </submittedName>
</protein>
<evidence type="ECO:0000313" key="3">
    <source>
        <dbReference type="Proteomes" id="UP000704712"/>
    </source>
</evidence>
<feature type="compositionally biased region" description="Low complexity" evidence="1">
    <location>
        <begin position="22"/>
        <end position="38"/>
    </location>
</feature>
<gene>
    <name evidence="2" type="ORF">GN958_ATG07032</name>
</gene>
<comment type="caution">
    <text evidence="2">The sequence shown here is derived from an EMBL/GenBank/DDBJ whole genome shotgun (WGS) entry which is preliminary data.</text>
</comment>
<reference evidence="2" key="1">
    <citation type="submission" date="2020-03" db="EMBL/GenBank/DDBJ databases">
        <title>Hybrid Assembly of Korean Phytophthora infestans isolates.</title>
        <authorList>
            <person name="Prokchorchik M."/>
            <person name="Lee Y."/>
            <person name="Seo J."/>
            <person name="Cho J.-H."/>
            <person name="Park Y.-E."/>
            <person name="Jang D.-C."/>
            <person name="Im J.-S."/>
            <person name="Choi J.-G."/>
            <person name="Park H.-J."/>
            <person name="Lee G.-B."/>
            <person name="Lee Y.-G."/>
            <person name="Hong S.-Y."/>
            <person name="Cho K."/>
            <person name="Sohn K.H."/>
        </authorList>
    </citation>
    <scope>NUCLEOTIDE SEQUENCE</scope>
    <source>
        <strain evidence="2">KR_2_A2</strain>
    </source>
</reference>
<feature type="compositionally biased region" description="Basic and acidic residues" evidence="1">
    <location>
        <begin position="1"/>
        <end position="21"/>
    </location>
</feature>
<feature type="compositionally biased region" description="Polar residues" evidence="1">
    <location>
        <begin position="74"/>
        <end position="84"/>
    </location>
</feature>